<dbReference type="SMART" id="SM00530">
    <property type="entry name" value="HTH_XRE"/>
    <property type="match status" value="1"/>
</dbReference>
<name>A0ABQ0SA42_9PSEU</name>
<gene>
    <name evidence="2" type="ORF">PSA01_68240</name>
</gene>
<dbReference type="Pfam" id="PF01381">
    <property type="entry name" value="HTH_3"/>
    <property type="match status" value="1"/>
</dbReference>
<proteinExistence type="predicted"/>
<dbReference type="SUPFAM" id="SSF47413">
    <property type="entry name" value="lambda repressor-like DNA-binding domains"/>
    <property type="match status" value="1"/>
</dbReference>
<reference evidence="2 3" key="1">
    <citation type="submission" date="2019-06" db="EMBL/GenBank/DDBJ databases">
        <title>Whole genome shotgun sequence of Pseudonocardia saturnea NBRC 14499.</title>
        <authorList>
            <person name="Hosoyama A."/>
            <person name="Uohara A."/>
            <person name="Ohji S."/>
            <person name="Ichikawa N."/>
        </authorList>
    </citation>
    <scope>NUCLEOTIDE SEQUENCE [LARGE SCALE GENOMIC DNA]</scope>
    <source>
        <strain evidence="2 3">NBRC 14499</strain>
    </source>
</reference>
<dbReference type="Gene3D" id="1.10.260.40">
    <property type="entry name" value="lambda repressor-like DNA-binding domains"/>
    <property type="match status" value="1"/>
</dbReference>
<dbReference type="InterPro" id="IPR010982">
    <property type="entry name" value="Lambda_DNA-bd_dom_sf"/>
</dbReference>
<accession>A0ABQ0SA42</accession>
<dbReference type="EMBL" id="BJNH01000178">
    <property type="protein sequence ID" value="GEC29795.1"/>
    <property type="molecule type" value="Genomic_DNA"/>
</dbReference>
<comment type="caution">
    <text evidence="2">The sequence shown here is derived from an EMBL/GenBank/DDBJ whole genome shotgun (WGS) entry which is preliminary data.</text>
</comment>
<evidence type="ECO:0000313" key="2">
    <source>
        <dbReference type="EMBL" id="GEC29795.1"/>
    </source>
</evidence>
<evidence type="ECO:0000259" key="1">
    <source>
        <dbReference type="PROSITE" id="PS50943"/>
    </source>
</evidence>
<feature type="domain" description="HTH cro/C1-type" evidence="1">
    <location>
        <begin position="70"/>
        <end position="123"/>
    </location>
</feature>
<dbReference type="Proteomes" id="UP000320693">
    <property type="component" value="Unassembled WGS sequence"/>
</dbReference>
<protein>
    <recommendedName>
        <fullName evidence="1">HTH cro/C1-type domain-containing protein</fullName>
    </recommendedName>
</protein>
<sequence length="135" mass="14565">MEDLVHRSDTAGRVPIRALSEGTSPRGGRVMSSHVAWNDIRAAHVERAGGEAAVDAGKRQMLAEVVGHRLAEIRRARGLTQQQVADRMGVTKGRISQIERGKVSGQDVLARYALALGGRLHQAIYFDDGDITAIA</sequence>
<evidence type="ECO:0000313" key="3">
    <source>
        <dbReference type="Proteomes" id="UP000320693"/>
    </source>
</evidence>
<keyword evidence="3" id="KW-1185">Reference proteome</keyword>
<dbReference type="CDD" id="cd00093">
    <property type="entry name" value="HTH_XRE"/>
    <property type="match status" value="1"/>
</dbReference>
<organism evidence="2 3">
    <name type="scientific">Pseudonocardia saturnea</name>
    <dbReference type="NCBI Taxonomy" id="33909"/>
    <lineage>
        <taxon>Bacteria</taxon>
        <taxon>Bacillati</taxon>
        <taxon>Actinomycetota</taxon>
        <taxon>Actinomycetes</taxon>
        <taxon>Pseudonocardiales</taxon>
        <taxon>Pseudonocardiaceae</taxon>
        <taxon>Pseudonocardia</taxon>
    </lineage>
</organism>
<dbReference type="PROSITE" id="PS50943">
    <property type="entry name" value="HTH_CROC1"/>
    <property type="match status" value="1"/>
</dbReference>
<dbReference type="InterPro" id="IPR001387">
    <property type="entry name" value="Cro/C1-type_HTH"/>
</dbReference>